<dbReference type="Pfam" id="PF00106">
    <property type="entry name" value="adh_short"/>
    <property type="match status" value="1"/>
</dbReference>
<comment type="similarity">
    <text evidence="1">Belongs to the short-chain dehydrogenases/reductases (SDR) family.</text>
</comment>
<accession>A0A8T8TJK3</accession>
<reference evidence="5" key="1">
    <citation type="submission" date="2016-04" db="EMBL/GenBank/DDBJ databases">
        <authorList>
            <person name="Nguyen H.D."/>
            <person name="Kesanakurti P."/>
            <person name="Cullis J."/>
            <person name="Levesque C.A."/>
            <person name="Hambleton S."/>
        </authorList>
    </citation>
    <scope>NUCLEOTIDE SEQUENCE</scope>
    <source>
        <strain evidence="5">DAOMC 238032</strain>
    </source>
</reference>
<comment type="caution">
    <text evidence="5">The sequence shown here is derived from an EMBL/GenBank/DDBJ whole genome shotgun (WGS) entry which is preliminary data.</text>
</comment>
<evidence type="ECO:0000256" key="3">
    <source>
        <dbReference type="ARBA" id="ARBA00023002"/>
    </source>
</evidence>
<dbReference type="InterPro" id="IPR036291">
    <property type="entry name" value="NAD(P)-bd_dom_sf"/>
</dbReference>
<sequence length="322" mass="34821">MAFSTTQIPPLTGKIVLITGANSGIGEASARMLVLAGKVDVEEVMGRLEYLPLDLSSLESVKKAAETFTKKETRLDILLNNAGVMSLPYTKTKDGLEMQIGTNVVGHYLLTMLLMPTLAATARLPEYADTGKTVRVVQVSSMGHTVLTKSRIDGGWKDLEAVNRQFAPEVLATWFRYGKSKTGNILLANRVKALAEQNQLAISSASLHPGVIRSNLLAGLSLSYGSLITSIIDFVAYPFQLSVEQGALTQLYACASPAFDEEKQSGAFLVPYGKIGRAAWYARDEGGEAGRDLDAFVEAFAKQKVGVDIRQVLKEEGRMSNL</sequence>
<reference evidence="5" key="2">
    <citation type="journal article" date="2019" name="IMA Fungus">
        <title>Genome sequencing and comparison of five Tilletia species to identify candidate genes for the detection of regulated species infecting wheat.</title>
        <authorList>
            <person name="Nguyen H.D.T."/>
            <person name="Sultana T."/>
            <person name="Kesanakurti P."/>
            <person name="Hambleton S."/>
        </authorList>
    </citation>
    <scope>NUCLEOTIDE SEQUENCE</scope>
    <source>
        <strain evidence="5">DAOMC 238032</strain>
    </source>
</reference>
<dbReference type="EMBL" id="LWDD02000284">
    <property type="protein sequence ID" value="KAE8262051.1"/>
    <property type="molecule type" value="Genomic_DNA"/>
</dbReference>
<keyword evidence="3" id="KW-0560">Oxidoreductase</keyword>
<name>A0A8T8TJK3_9BASI</name>
<reference evidence="4" key="3">
    <citation type="submission" date="2020-10" db="EMBL/GenBank/DDBJ databases">
        <authorList>
            <person name="Sedaghatjoo S."/>
        </authorList>
    </citation>
    <scope>NUCLEOTIDE SEQUENCE</scope>
    <source>
        <strain evidence="4">AZH3</strain>
    </source>
</reference>
<protein>
    <recommendedName>
        <fullName evidence="8">NAD(P)-binding protein</fullName>
    </recommendedName>
</protein>
<dbReference type="SUPFAM" id="SSF51735">
    <property type="entry name" value="NAD(P)-binding Rossmann-fold domains"/>
    <property type="match status" value="1"/>
</dbReference>
<dbReference type="Gene3D" id="3.40.50.720">
    <property type="entry name" value="NAD(P)-binding Rossmann-like Domain"/>
    <property type="match status" value="1"/>
</dbReference>
<evidence type="ECO:0008006" key="8">
    <source>
        <dbReference type="Google" id="ProtNLM"/>
    </source>
</evidence>
<gene>
    <name evidence="5" type="ORF">A4X03_0g2756</name>
    <name evidence="4" type="ORF">JKIAZH3_G3695</name>
</gene>
<evidence type="ECO:0000256" key="2">
    <source>
        <dbReference type="ARBA" id="ARBA00022857"/>
    </source>
</evidence>
<dbReference type="InterPro" id="IPR002347">
    <property type="entry name" value="SDR_fam"/>
</dbReference>
<evidence type="ECO:0000313" key="6">
    <source>
        <dbReference type="Proteomes" id="UP000077671"/>
    </source>
</evidence>
<evidence type="ECO:0000313" key="7">
    <source>
        <dbReference type="Proteomes" id="UP000836402"/>
    </source>
</evidence>
<evidence type="ECO:0000313" key="5">
    <source>
        <dbReference type="EMBL" id="KAE8262051.1"/>
    </source>
</evidence>
<dbReference type="PRINTS" id="PR00081">
    <property type="entry name" value="GDHRDH"/>
</dbReference>
<dbReference type="Proteomes" id="UP000077671">
    <property type="component" value="Unassembled WGS sequence"/>
</dbReference>
<evidence type="ECO:0000313" key="4">
    <source>
        <dbReference type="EMBL" id="CAD6922446.1"/>
    </source>
</evidence>
<keyword evidence="7" id="KW-1185">Reference proteome</keyword>
<organism evidence="5 6">
    <name type="scientific">Tilletia caries</name>
    <name type="common">wheat bunt fungus</name>
    <dbReference type="NCBI Taxonomy" id="13290"/>
    <lineage>
        <taxon>Eukaryota</taxon>
        <taxon>Fungi</taxon>
        <taxon>Dikarya</taxon>
        <taxon>Basidiomycota</taxon>
        <taxon>Ustilaginomycotina</taxon>
        <taxon>Exobasidiomycetes</taxon>
        <taxon>Tilletiales</taxon>
        <taxon>Tilletiaceae</taxon>
        <taxon>Tilletia</taxon>
    </lineage>
</organism>
<keyword evidence="2" id="KW-0521">NADP</keyword>
<proteinExistence type="inferred from homology"/>
<evidence type="ECO:0000256" key="1">
    <source>
        <dbReference type="ARBA" id="ARBA00006484"/>
    </source>
</evidence>
<dbReference type="EMBL" id="CAJHJG010002700">
    <property type="protein sequence ID" value="CAD6922446.1"/>
    <property type="molecule type" value="Genomic_DNA"/>
</dbReference>
<dbReference type="PANTHER" id="PTHR24320:SF282">
    <property type="entry name" value="WW DOMAIN-CONTAINING OXIDOREDUCTASE"/>
    <property type="match status" value="1"/>
</dbReference>
<dbReference type="GO" id="GO:0016491">
    <property type="term" value="F:oxidoreductase activity"/>
    <property type="evidence" value="ECO:0007669"/>
    <property type="project" value="UniProtKB-KW"/>
</dbReference>
<dbReference type="PANTHER" id="PTHR24320">
    <property type="entry name" value="RETINOL DEHYDROGENASE"/>
    <property type="match status" value="1"/>
</dbReference>
<dbReference type="AlphaFoldDB" id="A0A8T8TJK3"/>
<dbReference type="Proteomes" id="UP000836402">
    <property type="component" value="Unassembled WGS sequence"/>
</dbReference>